<dbReference type="Proteomes" id="UP000440498">
    <property type="component" value="Unassembled WGS sequence"/>
</dbReference>
<feature type="transmembrane region" description="Helical" evidence="11">
    <location>
        <begin position="39"/>
        <end position="64"/>
    </location>
</feature>
<evidence type="ECO:0000256" key="10">
    <source>
        <dbReference type="ARBA" id="ARBA00023136"/>
    </source>
</evidence>
<keyword evidence="7" id="KW-1278">Translocase</keyword>
<dbReference type="GO" id="GO:0140359">
    <property type="term" value="F:ABC-type transporter activity"/>
    <property type="evidence" value="ECO:0007669"/>
    <property type="project" value="InterPro"/>
</dbReference>
<evidence type="ECO:0000313" key="14">
    <source>
        <dbReference type="EMBL" id="MQA36677.1"/>
    </source>
</evidence>
<dbReference type="PANTHER" id="PTHR24221:SF654">
    <property type="entry name" value="ATP-BINDING CASSETTE SUB-FAMILY B MEMBER 6"/>
    <property type="match status" value="1"/>
</dbReference>
<evidence type="ECO:0000256" key="4">
    <source>
        <dbReference type="ARBA" id="ARBA00022692"/>
    </source>
</evidence>
<evidence type="ECO:0000259" key="12">
    <source>
        <dbReference type="PROSITE" id="PS50893"/>
    </source>
</evidence>
<feature type="domain" description="ABC transporter" evidence="12">
    <location>
        <begin position="350"/>
        <end position="583"/>
    </location>
</feature>
<dbReference type="InterPro" id="IPR036640">
    <property type="entry name" value="ABC1_TM_sf"/>
</dbReference>
<evidence type="ECO:0000256" key="11">
    <source>
        <dbReference type="SAM" id="Phobius"/>
    </source>
</evidence>
<keyword evidence="15" id="KW-1185">Reference proteome</keyword>
<dbReference type="SUPFAM" id="SSF52540">
    <property type="entry name" value="P-loop containing nucleoside triphosphate hydrolases"/>
    <property type="match status" value="1"/>
</dbReference>
<dbReference type="PROSITE" id="PS50893">
    <property type="entry name" value="ABC_TRANSPORTER_2"/>
    <property type="match status" value="1"/>
</dbReference>
<accession>A0A6A7MU77</accession>
<keyword evidence="2" id="KW-0813">Transport</keyword>
<feature type="transmembrane region" description="Helical" evidence="11">
    <location>
        <begin position="151"/>
        <end position="172"/>
    </location>
</feature>
<protein>
    <submittedName>
        <fullName evidence="14">ATP-binding cassette domain-containing protein</fullName>
    </submittedName>
</protein>
<dbReference type="GO" id="GO:0005886">
    <property type="term" value="C:plasma membrane"/>
    <property type="evidence" value="ECO:0007669"/>
    <property type="project" value="UniProtKB-SubCell"/>
</dbReference>
<dbReference type="InterPro" id="IPR003593">
    <property type="entry name" value="AAA+_ATPase"/>
</dbReference>
<dbReference type="GO" id="GO:0016887">
    <property type="term" value="F:ATP hydrolysis activity"/>
    <property type="evidence" value="ECO:0007669"/>
    <property type="project" value="InterPro"/>
</dbReference>
<dbReference type="PROSITE" id="PS00211">
    <property type="entry name" value="ABC_TRANSPORTER_1"/>
    <property type="match status" value="1"/>
</dbReference>
<dbReference type="InterPro" id="IPR027417">
    <property type="entry name" value="P-loop_NTPase"/>
</dbReference>
<gene>
    <name evidence="14" type="ORF">GEV02_00825</name>
</gene>
<dbReference type="AlphaFoldDB" id="A0A6A7MU77"/>
<evidence type="ECO:0000256" key="9">
    <source>
        <dbReference type="ARBA" id="ARBA00023055"/>
    </source>
</evidence>
<feature type="transmembrane region" description="Helical" evidence="11">
    <location>
        <begin position="262"/>
        <end position="279"/>
    </location>
</feature>
<dbReference type="PANTHER" id="PTHR24221">
    <property type="entry name" value="ATP-BINDING CASSETTE SUB-FAMILY B"/>
    <property type="match status" value="1"/>
</dbReference>
<dbReference type="FunFam" id="3.40.50.300:FF:000221">
    <property type="entry name" value="Multidrug ABC transporter ATP-binding protein"/>
    <property type="match status" value="1"/>
</dbReference>
<evidence type="ECO:0000256" key="5">
    <source>
        <dbReference type="ARBA" id="ARBA00022741"/>
    </source>
</evidence>
<evidence type="ECO:0000256" key="1">
    <source>
        <dbReference type="ARBA" id="ARBA00004651"/>
    </source>
</evidence>
<keyword evidence="10 11" id="KW-0472">Membrane</keyword>
<evidence type="ECO:0000256" key="8">
    <source>
        <dbReference type="ARBA" id="ARBA00022989"/>
    </source>
</evidence>
<keyword evidence="3" id="KW-1003">Cell membrane</keyword>
<dbReference type="PROSITE" id="PS50929">
    <property type="entry name" value="ABC_TM1F"/>
    <property type="match status" value="1"/>
</dbReference>
<dbReference type="EMBL" id="WHUG01000001">
    <property type="protein sequence ID" value="MQA36677.1"/>
    <property type="molecule type" value="Genomic_DNA"/>
</dbReference>
<feature type="transmembrane region" description="Helical" evidence="11">
    <location>
        <begin position="178"/>
        <end position="196"/>
    </location>
</feature>
<dbReference type="Pfam" id="PF00005">
    <property type="entry name" value="ABC_tran"/>
    <property type="match status" value="1"/>
</dbReference>
<keyword evidence="5" id="KW-0547">Nucleotide-binding</keyword>
<evidence type="ECO:0000256" key="7">
    <source>
        <dbReference type="ARBA" id="ARBA00022967"/>
    </source>
</evidence>
<dbReference type="InterPro" id="IPR017871">
    <property type="entry name" value="ABC_transporter-like_CS"/>
</dbReference>
<dbReference type="SMART" id="SM00382">
    <property type="entry name" value="AAA"/>
    <property type="match status" value="1"/>
</dbReference>
<dbReference type="InterPro" id="IPR003439">
    <property type="entry name" value="ABC_transporter-like_ATP-bd"/>
</dbReference>
<keyword evidence="6 14" id="KW-0067">ATP-binding</keyword>
<comment type="caution">
    <text evidence="14">The sequence shown here is derived from an EMBL/GenBank/DDBJ whole genome shotgun (WGS) entry which is preliminary data.</text>
</comment>
<dbReference type="SUPFAM" id="SSF90123">
    <property type="entry name" value="ABC transporter transmembrane region"/>
    <property type="match status" value="1"/>
</dbReference>
<keyword evidence="4 11" id="KW-0812">Transmembrane</keyword>
<evidence type="ECO:0000256" key="6">
    <source>
        <dbReference type="ARBA" id="ARBA00022840"/>
    </source>
</evidence>
<organism evidence="14 15">
    <name type="scientific">Rugamonas aquatica</name>
    <dbReference type="NCBI Taxonomy" id="2743357"/>
    <lineage>
        <taxon>Bacteria</taxon>
        <taxon>Pseudomonadati</taxon>
        <taxon>Pseudomonadota</taxon>
        <taxon>Betaproteobacteria</taxon>
        <taxon>Burkholderiales</taxon>
        <taxon>Oxalobacteraceae</taxon>
        <taxon>Telluria group</taxon>
        <taxon>Rugamonas</taxon>
    </lineage>
</organism>
<keyword evidence="9" id="KW-0445">Lipid transport</keyword>
<dbReference type="InterPro" id="IPR039421">
    <property type="entry name" value="Type_1_exporter"/>
</dbReference>
<name>A0A6A7MU77_9BURK</name>
<keyword evidence="8 11" id="KW-1133">Transmembrane helix</keyword>
<proteinExistence type="predicted"/>
<evidence type="ECO:0000256" key="2">
    <source>
        <dbReference type="ARBA" id="ARBA00022448"/>
    </source>
</evidence>
<dbReference type="GO" id="GO:0006869">
    <property type="term" value="P:lipid transport"/>
    <property type="evidence" value="ECO:0007669"/>
    <property type="project" value="UniProtKB-KW"/>
</dbReference>
<reference evidence="14 15" key="1">
    <citation type="submission" date="2019-10" db="EMBL/GenBank/DDBJ databases">
        <title>Two novel species isolated from a subtropical stream in China.</title>
        <authorList>
            <person name="Lu H."/>
        </authorList>
    </citation>
    <scope>NUCLEOTIDE SEQUENCE [LARGE SCALE GENOMIC DNA]</scope>
    <source>
        <strain evidence="14 15">FT29W</strain>
    </source>
</reference>
<dbReference type="Gene3D" id="1.20.1560.10">
    <property type="entry name" value="ABC transporter type 1, transmembrane domain"/>
    <property type="match status" value="1"/>
</dbReference>
<evidence type="ECO:0000259" key="13">
    <source>
        <dbReference type="PROSITE" id="PS50929"/>
    </source>
</evidence>
<dbReference type="Pfam" id="PF00664">
    <property type="entry name" value="ABC_membrane"/>
    <property type="match status" value="1"/>
</dbReference>
<comment type="subcellular location">
    <subcellularLocation>
        <location evidence="1">Cell membrane</location>
        <topology evidence="1">Multi-pass membrane protein</topology>
    </subcellularLocation>
</comment>
<feature type="transmembrane region" description="Helical" evidence="11">
    <location>
        <begin position="76"/>
        <end position="95"/>
    </location>
</feature>
<sequence>MDEVLGISPQLSRSGRPAWRERIAAYLALVQLARTQSRLLSLTLCASVLSQAGIIGCLALGAWLTGLACAGQAPEPLYLVALAATVIAGALARWWQADVSHRLAFALIETLQVGIYSGLERAAPLPGTRSGDLASIATQDAQTMEHFFAHFLGDLLAAVLLPLFALLLLALIDPLLALAWLPLLPLLASVPLWLGWRAEVQGRQLAAVQSRLNADVAEGLQGRKEFAVFGQEDRWLHKLASNVQSLQTAQKKYAARAGLEQAAIELLQAGAVVLVAWAAGHLVLNLSVPPALLPLVLVLAATAAVPLAELAQSARKLGELKAAAQRILHVLELPERIPDTGHATPGNATLNFRQVGFSYAERQVLHGVDFELRPGEIVALVGASGVGKSTCGKLMLRFFDVQAGQICIGDTDIRDLSLAKLRQTVAYVPQDVYLFEDSVANNIRLGRPDASMADVERVARLAQAHDFICRLPQGYDTPCGVRASRLSGGQAQRIAIARALLQQAPILVLDEATSHIDTVGELALHKALDTLRAGHGILLIAHRPSTIRQADRILVLEHGRVVEQGNHAELLARQGAYARLLSNEST</sequence>
<dbReference type="Gene3D" id="3.40.50.300">
    <property type="entry name" value="P-loop containing nucleotide triphosphate hydrolases"/>
    <property type="match status" value="1"/>
</dbReference>
<evidence type="ECO:0000313" key="15">
    <source>
        <dbReference type="Proteomes" id="UP000440498"/>
    </source>
</evidence>
<dbReference type="GO" id="GO:0005524">
    <property type="term" value="F:ATP binding"/>
    <property type="evidence" value="ECO:0007669"/>
    <property type="project" value="UniProtKB-KW"/>
</dbReference>
<dbReference type="RefSeq" id="WP_152836064.1">
    <property type="nucleotide sequence ID" value="NZ_WHUG01000001.1"/>
</dbReference>
<evidence type="ECO:0000256" key="3">
    <source>
        <dbReference type="ARBA" id="ARBA00022475"/>
    </source>
</evidence>
<dbReference type="InterPro" id="IPR011527">
    <property type="entry name" value="ABC1_TM_dom"/>
</dbReference>
<feature type="domain" description="ABC transmembrane type-1" evidence="13">
    <location>
        <begin position="52"/>
        <end position="319"/>
    </location>
</feature>